<name>A0ABR3F2S1_9AGAR</name>
<protein>
    <submittedName>
        <fullName evidence="2">Uncharacterized protein</fullName>
    </submittedName>
</protein>
<evidence type="ECO:0000256" key="1">
    <source>
        <dbReference type="SAM" id="MobiDB-lite"/>
    </source>
</evidence>
<accession>A0ABR3F2S1</accession>
<keyword evidence="3" id="KW-1185">Reference proteome</keyword>
<reference evidence="2 3" key="1">
    <citation type="submission" date="2024-02" db="EMBL/GenBank/DDBJ databases">
        <title>A draft genome for the cacao thread blight pathogen Marasmius crinis-equi.</title>
        <authorList>
            <person name="Cohen S.P."/>
            <person name="Baruah I.K."/>
            <person name="Amoako-Attah I."/>
            <person name="Bukari Y."/>
            <person name="Meinhardt L.W."/>
            <person name="Bailey B.A."/>
        </authorList>
    </citation>
    <scope>NUCLEOTIDE SEQUENCE [LARGE SCALE GENOMIC DNA]</scope>
    <source>
        <strain evidence="2 3">GH-76</strain>
    </source>
</reference>
<proteinExistence type="predicted"/>
<sequence>MSLNASPDKDHGGFPSTPPSLSAAPRRLQHIFAAQHGINIQPEVATPWAQPVYAQRCSEPLLGYDGDNGNPPVGIGSNIPYPQNLFIAVAHDSLTLRDIPTHGDYDGLTPNATNDILDSANGLSVYNNTCNLPTGIGVNIPYPRDSFTAVPHKRESDAMVCEAHPSLLIRTPSSRLPGIPAYDDDYGGLTPNATNNIFDPVSSPHVYDNNRNLPIGIGSNIPYPQSSFTAAPHNSSTLPGIPAHGDYGGPTPNAMSNLPNFMNGLPVDDNNRNSPMGIGDNIPHPRDPFIAAPHNRSILPSGNSGGLAMDMALQHRFDSSSHDLLNTAPIAPTYDPPIDMNPQRQASFSPTRNEPYQPGIISSALEHSGVAAFGIGHGGGSSTYTSVVFKLLVALFTDVSSIAVTLPSRCLDSLEAAWTIPRSSDVLCSRMTSIMKSVKALHHRHTSLPALFETVLPRPALSRSRTVPSGLFAEPSPLENVAQTLPATSAKFQAASQMVSRRGVA</sequence>
<feature type="region of interest" description="Disordered" evidence="1">
    <location>
        <begin position="1"/>
        <end position="22"/>
    </location>
</feature>
<evidence type="ECO:0000313" key="3">
    <source>
        <dbReference type="Proteomes" id="UP001465976"/>
    </source>
</evidence>
<dbReference type="EMBL" id="JBAHYK010001127">
    <property type="protein sequence ID" value="KAL0569400.1"/>
    <property type="molecule type" value="Genomic_DNA"/>
</dbReference>
<evidence type="ECO:0000313" key="2">
    <source>
        <dbReference type="EMBL" id="KAL0569400.1"/>
    </source>
</evidence>
<dbReference type="Proteomes" id="UP001465976">
    <property type="component" value="Unassembled WGS sequence"/>
</dbReference>
<gene>
    <name evidence="2" type="ORF">V5O48_012565</name>
</gene>
<organism evidence="2 3">
    <name type="scientific">Marasmius crinis-equi</name>
    <dbReference type="NCBI Taxonomy" id="585013"/>
    <lineage>
        <taxon>Eukaryota</taxon>
        <taxon>Fungi</taxon>
        <taxon>Dikarya</taxon>
        <taxon>Basidiomycota</taxon>
        <taxon>Agaricomycotina</taxon>
        <taxon>Agaricomycetes</taxon>
        <taxon>Agaricomycetidae</taxon>
        <taxon>Agaricales</taxon>
        <taxon>Marasmiineae</taxon>
        <taxon>Marasmiaceae</taxon>
        <taxon>Marasmius</taxon>
    </lineage>
</organism>
<comment type="caution">
    <text evidence="2">The sequence shown here is derived from an EMBL/GenBank/DDBJ whole genome shotgun (WGS) entry which is preliminary data.</text>
</comment>